<feature type="domain" description="SCD" evidence="2">
    <location>
        <begin position="348"/>
        <end position="432"/>
    </location>
</feature>
<dbReference type="InterPro" id="IPR011989">
    <property type="entry name" value="ARM-like"/>
</dbReference>
<feature type="compositionally biased region" description="Basic and acidic residues" evidence="1">
    <location>
        <begin position="49"/>
        <end position="79"/>
    </location>
</feature>
<feature type="compositionally biased region" description="Polar residues" evidence="1">
    <location>
        <begin position="1"/>
        <end position="15"/>
    </location>
</feature>
<dbReference type="Pfam" id="PF24571">
    <property type="entry name" value="HEAT_SCC3-SA"/>
    <property type="match status" value="1"/>
</dbReference>
<sequence>MDSSNTGTTDSSAITNRRRSGRTIKPPRKFALVVIPTRVKNVSTKRKRKLEDERGSSDLEENENRNDDHTSEKSADGVESKVWMRQRKNRSAAKKSKVNGRFNPTSSQTVESHTRPPQKSTARVAIPDKDVRGLYEALAELFSSVDRPQDVAAQWLQRYYDDGRQALAELVNLVLRCSGCNTEVTVDDIDDVDNVDGRLVDVQNEFQMQNITEYPLIARARTNQTFRVLLTSFFDKFVEVLHESGVLYEEVILLENIHQWIAALSSSTTRPFRHTATLVALTMTSARCRIAHTEIEKAAKVHRQLENEAKSRKPNKARLADFQRRVNKINERKAMIEGQIQDYFDTVYVHRYRDIDPKIRAECVEALGTWIVSLESYFFDGQYLRYMGWMLSDTHGPMRQSVVMQLQRIMKNVNHGGIRHFIDRFRSRLIEMATRDSEPSVRSQTVELLTLIRNAEMLEPEDSETVGSLIFDAEPRVRKAVVNFFITNVNNLYEIRRQDIYGEEALERTSNLSEEDATDSPRSSWIKYKCLSEILVEYDALDQAETPSQSKTSRILRIAGSESRFSLAAQALFEKMPELREWEILAEYLLYDHTSKSIASQSESEYLFLEAVRPSESEEIILLEILNAVVKLYFQNFEETSRDKKKQTRVDLLEAKEVAAFHLANLIIRLLKKYGADPKTVKIVLRLARFLDLESFHDEIQQSSSLCSRLLDEICAQLRSHADIDVLKEASLALLHARSYEEIEEITNSKIHSLWEESINTLQKINQAGEISIRGGGSLSEKLLTELSHNLTRIEQLSSISNSVDFMEGYLNKEEPCPITLIFDIIARGELVEGNIANDSLEDITVKSAIRSGLFYFMWKTRSLATLSSNAQTVTENDIDQLRERQEIFTANLIASFSSRAELDEVRLLGAGTLADLYVTFFTTLGVGIERNNNNVLTDTLYESLTSLVKNVGTNVQQELALIFSELERQYAKKSKKKLNAPGDDEAPEDLDSETDEENEDEVNDLERYTEILAAEEQLCQFTGKLCLAILARVIDSSGPHQGKLRSRLLRNRNLLGPNYKEVVAFLDEPKSKNIKKLLKDNDRNIQDSDRKKKPQKKIAKNFNSDDEDAETIGEELQQEEAVDPFAEDNIEGEEQEHEVEDEVEEEEKEREEEEKEEEEEGKENEELSGSNEDNDTIMGD</sequence>
<accession>A0A420ILL5</accession>
<dbReference type="GO" id="GO:0005634">
    <property type="term" value="C:nucleus"/>
    <property type="evidence" value="ECO:0007669"/>
    <property type="project" value="TreeGrafter"/>
</dbReference>
<dbReference type="InterPro" id="IPR039662">
    <property type="entry name" value="Cohesin_Scc3/SA"/>
</dbReference>
<feature type="compositionally biased region" description="Basic and acidic residues" evidence="1">
    <location>
        <begin position="1079"/>
        <end position="1091"/>
    </location>
</feature>
<feature type="compositionally biased region" description="Polar residues" evidence="1">
    <location>
        <begin position="102"/>
        <end position="121"/>
    </location>
</feature>
<comment type="caution">
    <text evidence="3">The sequence shown here is derived from an EMBL/GenBank/DDBJ whole genome shotgun (WGS) entry which is preliminary data.</text>
</comment>
<dbReference type="Pfam" id="PF08514">
    <property type="entry name" value="STAG"/>
    <property type="match status" value="1"/>
</dbReference>
<protein>
    <submittedName>
        <fullName evidence="3">Cohesin subunit psc3</fullName>
    </submittedName>
</protein>
<dbReference type="InterPro" id="IPR056396">
    <property type="entry name" value="HEAT_SCC3-SA"/>
</dbReference>
<organism evidence="3 4">
    <name type="scientific">Golovinomyces cichoracearum</name>
    <dbReference type="NCBI Taxonomy" id="62708"/>
    <lineage>
        <taxon>Eukaryota</taxon>
        <taxon>Fungi</taxon>
        <taxon>Dikarya</taxon>
        <taxon>Ascomycota</taxon>
        <taxon>Pezizomycotina</taxon>
        <taxon>Leotiomycetes</taxon>
        <taxon>Erysiphales</taxon>
        <taxon>Erysiphaceae</taxon>
        <taxon>Golovinomyces</taxon>
    </lineage>
</organism>
<dbReference type="PANTHER" id="PTHR11199">
    <property type="entry name" value="STROMAL ANTIGEN"/>
    <property type="match status" value="1"/>
</dbReference>
<dbReference type="OrthoDB" id="498590at2759"/>
<dbReference type="PROSITE" id="PS51425">
    <property type="entry name" value="SCD"/>
    <property type="match status" value="1"/>
</dbReference>
<evidence type="ECO:0000313" key="3">
    <source>
        <dbReference type="EMBL" id="RKF75448.1"/>
    </source>
</evidence>
<feature type="region of interest" description="Disordered" evidence="1">
    <location>
        <begin position="1079"/>
        <end position="1181"/>
    </location>
</feature>
<feature type="region of interest" description="Disordered" evidence="1">
    <location>
        <begin position="975"/>
        <end position="1004"/>
    </location>
</feature>
<dbReference type="Pfam" id="PF21581">
    <property type="entry name" value="SCD"/>
    <property type="match status" value="1"/>
</dbReference>
<dbReference type="InterPro" id="IPR020839">
    <property type="entry name" value="SCD"/>
</dbReference>
<dbReference type="InterPro" id="IPR016024">
    <property type="entry name" value="ARM-type_fold"/>
</dbReference>
<feature type="compositionally biased region" description="Basic residues" evidence="1">
    <location>
        <begin position="16"/>
        <end position="28"/>
    </location>
</feature>
<proteinExistence type="predicted"/>
<dbReference type="PANTHER" id="PTHR11199:SF0">
    <property type="entry name" value="LD34181P-RELATED"/>
    <property type="match status" value="1"/>
</dbReference>
<evidence type="ECO:0000259" key="2">
    <source>
        <dbReference type="PROSITE" id="PS51425"/>
    </source>
</evidence>
<dbReference type="GO" id="GO:0008278">
    <property type="term" value="C:cohesin complex"/>
    <property type="evidence" value="ECO:0007669"/>
    <property type="project" value="TreeGrafter"/>
</dbReference>
<dbReference type="GO" id="GO:0003682">
    <property type="term" value="F:chromatin binding"/>
    <property type="evidence" value="ECO:0007669"/>
    <property type="project" value="TreeGrafter"/>
</dbReference>
<evidence type="ECO:0000313" key="4">
    <source>
        <dbReference type="Proteomes" id="UP000285405"/>
    </source>
</evidence>
<dbReference type="Proteomes" id="UP000285405">
    <property type="component" value="Unassembled WGS sequence"/>
</dbReference>
<dbReference type="Gene3D" id="1.25.10.10">
    <property type="entry name" value="Leucine-rich Repeat Variant"/>
    <property type="match status" value="1"/>
</dbReference>
<feature type="compositionally biased region" description="Basic residues" evidence="1">
    <location>
        <begin position="84"/>
        <end position="98"/>
    </location>
</feature>
<reference evidence="3 4" key="1">
    <citation type="journal article" date="2018" name="BMC Genomics">
        <title>Comparative genome analyses reveal sequence features reflecting distinct modes of host-adaptation between dicot and monocot powdery mildew.</title>
        <authorList>
            <person name="Wu Y."/>
            <person name="Ma X."/>
            <person name="Pan Z."/>
            <person name="Kale S.D."/>
            <person name="Song Y."/>
            <person name="King H."/>
            <person name="Zhang Q."/>
            <person name="Presley C."/>
            <person name="Deng X."/>
            <person name="Wei C.I."/>
            <person name="Xiao S."/>
        </authorList>
    </citation>
    <scope>NUCLEOTIDE SEQUENCE [LARGE SCALE GENOMIC DNA]</scope>
    <source>
        <strain evidence="3">UCSC1</strain>
    </source>
</reference>
<dbReference type="GO" id="GO:0000785">
    <property type="term" value="C:chromatin"/>
    <property type="evidence" value="ECO:0007669"/>
    <property type="project" value="TreeGrafter"/>
</dbReference>
<dbReference type="GO" id="GO:0007062">
    <property type="term" value="P:sister chromatid cohesion"/>
    <property type="evidence" value="ECO:0007669"/>
    <property type="project" value="UniProtKB-ARBA"/>
</dbReference>
<feature type="compositionally biased region" description="Acidic residues" evidence="1">
    <location>
        <begin position="983"/>
        <end position="1004"/>
    </location>
</feature>
<name>A0A420ILL5_9PEZI</name>
<feature type="region of interest" description="Disordered" evidence="1">
    <location>
        <begin position="1"/>
        <end position="121"/>
    </location>
</feature>
<dbReference type="EMBL" id="MCBR01007882">
    <property type="protein sequence ID" value="RKF75448.1"/>
    <property type="molecule type" value="Genomic_DNA"/>
</dbReference>
<dbReference type="AlphaFoldDB" id="A0A420ILL5"/>
<evidence type="ECO:0000256" key="1">
    <source>
        <dbReference type="SAM" id="MobiDB-lite"/>
    </source>
</evidence>
<dbReference type="SUPFAM" id="SSF48371">
    <property type="entry name" value="ARM repeat"/>
    <property type="match status" value="1"/>
</dbReference>
<gene>
    <name evidence="3" type="ORF">GcC1_078013</name>
</gene>
<dbReference type="InterPro" id="IPR013721">
    <property type="entry name" value="STAG"/>
</dbReference>
<feature type="compositionally biased region" description="Acidic residues" evidence="1">
    <location>
        <begin position="1105"/>
        <end position="1164"/>
    </location>
</feature>